<keyword evidence="3" id="KW-1185">Reference proteome</keyword>
<accession>A0A1Z4ESZ5</accession>
<dbReference type="KEGG" id="mste:MSTE_00740"/>
<keyword evidence="2" id="KW-0132">Cell division</keyword>
<keyword evidence="1" id="KW-0812">Transmembrane</keyword>
<protein>
    <submittedName>
        <fullName evidence="2">Putative cell division FtsK/SpoIIIE protein</fullName>
    </submittedName>
</protein>
<keyword evidence="1" id="KW-1133">Transmembrane helix</keyword>
<proteinExistence type="predicted"/>
<dbReference type="Gene3D" id="3.40.50.300">
    <property type="entry name" value="P-loop containing nucleotide triphosphate hydrolases"/>
    <property type="match status" value="1"/>
</dbReference>
<dbReference type="InterPro" id="IPR027417">
    <property type="entry name" value="P-loop_NTPase"/>
</dbReference>
<evidence type="ECO:0000256" key="1">
    <source>
        <dbReference type="SAM" id="Phobius"/>
    </source>
</evidence>
<dbReference type="GO" id="GO:0051301">
    <property type="term" value="P:cell division"/>
    <property type="evidence" value="ECO:0007669"/>
    <property type="project" value="UniProtKB-KW"/>
</dbReference>
<dbReference type="AlphaFoldDB" id="A0A1Z4ESZ5"/>
<gene>
    <name evidence="2" type="ORF">MSTE_00740</name>
</gene>
<keyword evidence="2" id="KW-0131">Cell cycle</keyword>
<dbReference type="OrthoDB" id="3217500at2"/>
<dbReference type="Proteomes" id="UP000217954">
    <property type="component" value="Chromosome"/>
</dbReference>
<sequence>MSTDYPYPTMPALPDYSYYPSGGVDLIQLVTVAGIWLAVIAGLILIVLTWWKHTDAGSFEQYLAGPVRRARWRWWLRGRWSHISKRCGLSVSEQVTKKDSEGKPTTETVWTHPTLMKVSTSDTCLYATVRTRVGQTVDDLEAAVPAIRDAAGAHSARATVVAPGTVRMEFVMREHLSAVSHAPAPPTSTTAHAVSTVSASSGVSATSVRLGRCENGSPWVLPIAQRHTLGVGCSRSGKGSLFWGIACGFGPAIQAGLVHLVGIDLKYGIEISMGKQLFTKVATTEADAVKTLAALEQLMEQRGLDMKDNARNHTPTKQSPLVVLLIDELAGLTHYMSDPALKKQANASLNLILSKAAGLGIVVAAFLQDPRKEVLPMRGLFTQTIALRLRSRDEVNMVLGDGMADKAPAHRIDPNKPGTGYVIAEDGGVMKVRAHYWTDDQIRSTTTQYNPSTTTRKE</sequence>
<organism evidence="2 3">
    <name type="scientific">[Mycobacterium] stephanolepidis</name>
    <dbReference type="NCBI Taxonomy" id="1520670"/>
    <lineage>
        <taxon>Bacteria</taxon>
        <taxon>Bacillati</taxon>
        <taxon>Actinomycetota</taxon>
        <taxon>Actinomycetes</taxon>
        <taxon>Mycobacteriales</taxon>
        <taxon>Mycobacteriaceae</taxon>
        <taxon>Mycobacteroides</taxon>
    </lineage>
</organism>
<feature type="transmembrane region" description="Helical" evidence="1">
    <location>
        <begin position="26"/>
        <end position="51"/>
    </location>
</feature>
<reference evidence="3" key="1">
    <citation type="journal article" date="2017" name="Genome Announc.">
        <title>Complete Genome Sequence of Mycobacterium stephanolepidis.</title>
        <authorList>
            <person name="Fukano H."/>
            <person name="Yoshida M."/>
            <person name="Katayama Y."/>
            <person name="Omatsu T."/>
            <person name="Mizutani T."/>
            <person name="Kurata O."/>
            <person name="Wada S."/>
            <person name="Hoshino Y."/>
        </authorList>
    </citation>
    <scope>NUCLEOTIDE SEQUENCE [LARGE SCALE GENOMIC DNA]</scope>
    <source>
        <strain evidence="3">NJB0901</strain>
    </source>
</reference>
<evidence type="ECO:0000313" key="2">
    <source>
        <dbReference type="EMBL" id="BAX96075.1"/>
    </source>
</evidence>
<dbReference type="EMBL" id="AP018165">
    <property type="protein sequence ID" value="BAX96075.1"/>
    <property type="molecule type" value="Genomic_DNA"/>
</dbReference>
<name>A0A1Z4ESZ5_9MYCO</name>
<reference evidence="2 3" key="2">
    <citation type="journal article" date="2017" name="Int. J. Syst. Evol. Microbiol.">
        <title>Mycobacterium stephanolepidis sp. nov., a rapidly growing species related to Mycobacterium chelonae, isolated from marine teleost fish, Stephanolepis cirrhifer.</title>
        <authorList>
            <person name="Fukano H."/>
            <person name="Wada S."/>
            <person name="Kurata O."/>
            <person name="Katayama K."/>
            <person name="Fujiwara N."/>
            <person name="Hoshino Y."/>
        </authorList>
    </citation>
    <scope>NUCLEOTIDE SEQUENCE [LARGE SCALE GENOMIC DNA]</scope>
    <source>
        <strain evidence="2 3">NJB0901</strain>
    </source>
</reference>
<evidence type="ECO:0000313" key="3">
    <source>
        <dbReference type="Proteomes" id="UP000217954"/>
    </source>
</evidence>
<keyword evidence="1" id="KW-0472">Membrane</keyword>